<reference evidence="1" key="1">
    <citation type="journal article" date="2020" name="Nature">
        <title>Giant virus diversity and host interactions through global metagenomics.</title>
        <authorList>
            <person name="Schulz F."/>
            <person name="Roux S."/>
            <person name="Paez-Espino D."/>
            <person name="Jungbluth S."/>
            <person name="Walsh D.A."/>
            <person name="Denef V.J."/>
            <person name="McMahon K.D."/>
            <person name="Konstantinidis K.T."/>
            <person name="Eloe-Fadrosh E.A."/>
            <person name="Kyrpides N.C."/>
            <person name="Woyke T."/>
        </authorList>
    </citation>
    <scope>NUCLEOTIDE SEQUENCE</scope>
    <source>
        <strain evidence="1">GVMAG-M-3300005589-24</strain>
    </source>
</reference>
<organism evidence="1">
    <name type="scientific">viral metagenome</name>
    <dbReference type="NCBI Taxonomy" id="1070528"/>
    <lineage>
        <taxon>unclassified sequences</taxon>
        <taxon>metagenomes</taxon>
        <taxon>organismal metagenomes</taxon>
    </lineage>
</organism>
<name>A0A6C0EJX9_9ZZZZ</name>
<accession>A0A6C0EJX9</accession>
<proteinExistence type="predicted"/>
<protein>
    <submittedName>
        <fullName evidence="1">Uncharacterized protein</fullName>
    </submittedName>
</protein>
<evidence type="ECO:0000313" key="1">
    <source>
        <dbReference type="EMBL" id="QHT29484.1"/>
    </source>
</evidence>
<dbReference type="EMBL" id="MN738877">
    <property type="protein sequence ID" value="QHT29484.1"/>
    <property type="molecule type" value="Genomic_DNA"/>
</dbReference>
<dbReference type="AlphaFoldDB" id="A0A6C0EJX9"/>
<sequence length="140" mass="16635">MDSREEILSKLKFIGYIDKDEKLNIRYMTKSVNNWQTSLVRSLIYPDNRNNALKFVRDVISRSFEIIEHHFRHENLSESRPIIVDLIKSQQGLLNLKYTYSDDTKFCCDIDVLIEKILAKLGTIKEQHQNLFPQEEEDEE</sequence>